<keyword evidence="5 11" id="KW-0813">Transport</keyword>
<dbReference type="InterPro" id="IPR002387">
    <property type="entry name" value="Plastocyanin"/>
</dbReference>
<dbReference type="InterPro" id="IPR023511">
    <property type="entry name" value="Plastocyanin_cyanobac"/>
</dbReference>
<dbReference type="Proteomes" id="UP001328733">
    <property type="component" value="Unassembled WGS sequence"/>
</dbReference>
<dbReference type="PRINTS" id="PR00157">
    <property type="entry name" value="PLASTOCYANIN"/>
</dbReference>
<keyword evidence="9 11" id="KW-0793">Thylakoid</keyword>
<sequence length="130" mass="13691" precursor="true">MKKLGLLVATVALVLTSFFFNTAPASAETYTVKMGGDNGTLQFDPPALTIKAGDTVEWVNNKLSPHNVVFGEAKSPDGAAIDGVATKLSHKGLAFSAGESFTSTFDQPGTYTYYCEPHRGAGMVGKITVQ</sequence>
<dbReference type="InterPro" id="IPR001235">
    <property type="entry name" value="Copper_blue_Plastocyanin"/>
</dbReference>
<dbReference type="InterPro" id="IPR000923">
    <property type="entry name" value="BlueCu_1"/>
</dbReference>
<dbReference type="PROSITE" id="PS00196">
    <property type="entry name" value="COPPER_BLUE"/>
    <property type="match status" value="1"/>
</dbReference>
<evidence type="ECO:0000256" key="6">
    <source>
        <dbReference type="ARBA" id="ARBA00022723"/>
    </source>
</evidence>
<keyword evidence="15" id="KW-1185">Reference proteome</keyword>
<dbReference type="PANTHER" id="PTHR34192">
    <property type="entry name" value="PLASTOCYANIN MAJOR ISOFORM, CHLOROPLASTIC-RELATED"/>
    <property type="match status" value="1"/>
</dbReference>
<organism evidence="14 15">
    <name type="scientific">Pannus brasiliensis CCIBt3594</name>
    <dbReference type="NCBI Taxonomy" id="1427578"/>
    <lineage>
        <taxon>Bacteria</taxon>
        <taxon>Bacillati</taxon>
        <taxon>Cyanobacteriota</taxon>
        <taxon>Cyanophyceae</taxon>
        <taxon>Oscillatoriophycideae</taxon>
        <taxon>Chroococcales</taxon>
        <taxon>Microcystaceae</taxon>
        <taxon>Pannus</taxon>
    </lineage>
</organism>
<evidence type="ECO:0000313" key="15">
    <source>
        <dbReference type="Proteomes" id="UP001328733"/>
    </source>
</evidence>
<keyword evidence="10 11" id="KW-0472">Membrane</keyword>
<dbReference type="SUPFAM" id="SSF49503">
    <property type="entry name" value="Cupredoxins"/>
    <property type="match status" value="1"/>
</dbReference>
<evidence type="ECO:0000256" key="11">
    <source>
        <dbReference type="HAMAP-Rule" id="MF_00566"/>
    </source>
</evidence>
<dbReference type="RefSeq" id="WP_332867284.1">
    <property type="nucleotide sequence ID" value="NZ_JBAFSM010000061.1"/>
</dbReference>
<keyword evidence="6 11" id="KW-0479">Metal-binding</keyword>
<evidence type="ECO:0000256" key="4">
    <source>
        <dbReference type="ARBA" id="ARBA00020130"/>
    </source>
</evidence>
<comment type="similarity">
    <text evidence="3 11">Belongs to the plastocyanin family.</text>
</comment>
<feature type="binding site" evidence="11 12">
    <location>
        <position position="123"/>
    </location>
    <ligand>
        <name>Cu cation</name>
        <dbReference type="ChEBI" id="CHEBI:23378"/>
    </ligand>
</feature>
<comment type="caution">
    <text evidence="14">The sequence shown here is derived from an EMBL/GenBank/DDBJ whole genome shotgun (WGS) entry which is preliminary data.</text>
</comment>
<dbReference type="Gene3D" id="2.60.40.420">
    <property type="entry name" value="Cupredoxins - blue copper proteins"/>
    <property type="match status" value="1"/>
</dbReference>
<dbReference type="InterPro" id="IPR008972">
    <property type="entry name" value="Cupredoxin"/>
</dbReference>
<evidence type="ECO:0000256" key="12">
    <source>
        <dbReference type="PIRSR" id="PIRSR602387-1"/>
    </source>
</evidence>
<dbReference type="GO" id="GO:0031676">
    <property type="term" value="C:plasma membrane-derived thylakoid membrane"/>
    <property type="evidence" value="ECO:0007669"/>
    <property type="project" value="UniProtKB-SubCell"/>
</dbReference>
<evidence type="ECO:0000256" key="2">
    <source>
        <dbReference type="ARBA" id="ARBA00004526"/>
    </source>
</evidence>
<feature type="binding site" evidence="11 12">
    <location>
        <position position="118"/>
    </location>
    <ligand>
        <name>Cu cation</name>
        <dbReference type="ChEBI" id="CHEBI:23378"/>
    </ligand>
</feature>
<feature type="chain" id="PRO_5043070277" description="Plastocyanin" evidence="11">
    <location>
        <begin position="28"/>
        <end position="130"/>
    </location>
</feature>
<keyword evidence="7 11" id="KW-0249">Electron transport</keyword>
<name>A0AAW9R0S0_9CHRO</name>
<dbReference type="InterPro" id="IPR028871">
    <property type="entry name" value="BlueCu_1_BS"/>
</dbReference>
<evidence type="ECO:0000256" key="8">
    <source>
        <dbReference type="ARBA" id="ARBA00023008"/>
    </source>
</evidence>
<dbReference type="EMBL" id="JBAFSM010000061">
    <property type="protein sequence ID" value="MEG3439806.1"/>
    <property type="molecule type" value="Genomic_DNA"/>
</dbReference>
<reference evidence="14 15" key="1">
    <citation type="submission" date="2024-01" db="EMBL/GenBank/DDBJ databases">
        <title>Genomic insights into the taxonomy and metabolism of the cyanobacterium Pannus brasiliensis CCIBt3594.</title>
        <authorList>
            <person name="Machado M."/>
            <person name="Botero N.B."/>
            <person name="Andreote A.P.D."/>
            <person name="Feitosa A.M.T."/>
            <person name="Popin R."/>
            <person name="Sivonen K."/>
            <person name="Fiore M.F."/>
        </authorList>
    </citation>
    <scope>NUCLEOTIDE SEQUENCE [LARGE SCALE GENOMIC DNA]</scope>
    <source>
        <strain evidence="14 15">CCIBt3594</strain>
    </source>
</reference>
<feature type="binding site" evidence="11 12">
    <location>
        <position position="66"/>
    </location>
    <ligand>
        <name>Cu cation</name>
        <dbReference type="ChEBI" id="CHEBI:23378"/>
    </ligand>
</feature>
<dbReference type="PRINTS" id="PR00156">
    <property type="entry name" value="COPPERBLUE"/>
</dbReference>
<evidence type="ECO:0000256" key="9">
    <source>
        <dbReference type="ARBA" id="ARBA00023078"/>
    </source>
</evidence>
<dbReference type="GO" id="GO:0009055">
    <property type="term" value="F:electron transfer activity"/>
    <property type="evidence" value="ECO:0007669"/>
    <property type="project" value="UniProtKB-UniRule"/>
</dbReference>
<comment type="cofactor">
    <cofactor evidence="12">
        <name>Cu(2+)</name>
        <dbReference type="ChEBI" id="CHEBI:29036"/>
    </cofactor>
    <text evidence="12">The crystal structure with reduced Cu(1+) has also been determined.</text>
</comment>
<evidence type="ECO:0000256" key="10">
    <source>
        <dbReference type="ARBA" id="ARBA00023136"/>
    </source>
</evidence>
<evidence type="ECO:0000256" key="3">
    <source>
        <dbReference type="ARBA" id="ARBA00005338"/>
    </source>
</evidence>
<feature type="signal peptide" evidence="11">
    <location>
        <begin position="1"/>
        <end position="27"/>
    </location>
</feature>
<comment type="subcellular location">
    <subcellularLocation>
        <location evidence="2 11">Cellular thylakoid membrane</location>
        <topology evidence="2 11">Peripheral membrane protein</topology>
        <orientation evidence="2 11">Lumenal side</orientation>
    </subcellularLocation>
</comment>
<accession>A0AAW9R0S0</accession>
<dbReference type="AlphaFoldDB" id="A0AAW9R0S0"/>
<feature type="binding site" evidence="11 12">
    <location>
        <position position="115"/>
    </location>
    <ligand>
        <name>Cu cation</name>
        <dbReference type="ChEBI" id="CHEBI:23378"/>
    </ligand>
</feature>
<dbReference type="CDD" id="cd04219">
    <property type="entry name" value="Plastocyanin"/>
    <property type="match status" value="1"/>
</dbReference>
<evidence type="ECO:0000256" key="1">
    <source>
        <dbReference type="ARBA" id="ARBA00002820"/>
    </source>
</evidence>
<protein>
    <recommendedName>
        <fullName evidence="4 11">Plastocyanin</fullName>
    </recommendedName>
</protein>
<evidence type="ECO:0000256" key="7">
    <source>
        <dbReference type="ARBA" id="ARBA00022982"/>
    </source>
</evidence>
<keyword evidence="11" id="KW-0732">Signal</keyword>
<evidence type="ECO:0000256" key="5">
    <source>
        <dbReference type="ARBA" id="ARBA00022448"/>
    </source>
</evidence>
<dbReference type="HAMAP" id="MF_00566">
    <property type="entry name" value="Cytb6_f_plastocyanin"/>
    <property type="match status" value="1"/>
</dbReference>
<dbReference type="PANTHER" id="PTHR34192:SF10">
    <property type="entry name" value="PLASTOCYANIN MAJOR ISOFORM, CHLOROPLASTIC-RELATED"/>
    <property type="match status" value="1"/>
</dbReference>
<proteinExistence type="inferred from homology"/>
<gene>
    <name evidence="11 14" type="primary">petE</name>
    <name evidence="14" type="ORF">V0288_21945</name>
</gene>
<keyword evidence="8 11" id="KW-0186">Copper</keyword>
<dbReference type="NCBIfam" id="TIGR02656">
    <property type="entry name" value="cyanin_plasto"/>
    <property type="match status" value="1"/>
</dbReference>
<evidence type="ECO:0000313" key="14">
    <source>
        <dbReference type="EMBL" id="MEG3439806.1"/>
    </source>
</evidence>
<dbReference type="GO" id="GO:0005507">
    <property type="term" value="F:copper ion binding"/>
    <property type="evidence" value="ECO:0007669"/>
    <property type="project" value="UniProtKB-UniRule"/>
</dbReference>
<comment type="function">
    <text evidence="1 11">Participates in electron transfer between P700 and the cytochrome b6-f complex in photosystem I.</text>
</comment>
<evidence type="ECO:0000259" key="13">
    <source>
        <dbReference type="Pfam" id="PF00127"/>
    </source>
</evidence>
<feature type="domain" description="Blue (type 1) copper" evidence="13">
    <location>
        <begin position="31"/>
        <end position="130"/>
    </location>
</feature>
<dbReference type="Pfam" id="PF00127">
    <property type="entry name" value="Copper-bind"/>
    <property type="match status" value="1"/>
</dbReference>